<comment type="caution">
    <text evidence="5">The sequence shown here is derived from an EMBL/GenBank/DDBJ whole genome shotgun (WGS) entry which is preliminary data.</text>
</comment>
<evidence type="ECO:0000313" key="5">
    <source>
        <dbReference type="EMBL" id="HIV61811.1"/>
    </source>
</evidence>
<dbReference type="EMBL" id="DXIE01000021">
    <property type="protein sequence ID" value="HIV61811.1"/>
    <property type="molecule type" value="Genomic_DNA"/>
</dbReference>
<dbReference type="PANTHER" id="PTHR43308">
    <property type="entry name" value="OUTER MEMBRANE PROTEIN ALPHA-RELATED"/>
    <property type="match status" value="1"/>
</dbReference>
<feature type="compositionally biased region" description="Low complexity" evidence="2">
    <location>
        <begin position="147"/>
        <end position="172"/>
    </location>
</feature>
<feature type="compositionally biased region" description="Polar residues" evidence="2">
    <location>
        <begin position="129"/>
        <end position="146"/>
    </location>
</feature>
<feature type="domain" description="SLH" evidence="4">
    <location>
        <begin position="237"/>
        <end position="300"/>
    </location>
</feature>
<organism evidence="5 6">
    <name type="scientific">Candidatus Butyricicoccus avistercoris</name>
    <dbReference type="NCBI Taxonomy" id="2838518"/>
    <lineage>
        <taxon>Bacteria</taxon>
        <taxon>Bacillati</taxon>
        <taxon>Bacillota</taxon>
        <taxon>Clostridia</taxon>
        <taxon>Eubacteriales</taxon>
        <taxon>Butyricicoccaceae</taxon>
        <taxon>Butyricicoccus</taxon>
    </lineage>
</organism>
<keyword evidence="3" id="KW-0732">Signal</keyword>
<feature type="chain" id="PRO_5039081481" evidence="3">
    <location>
        <begin position="24"/>
        <end position="359"/>
    </location>
</feature>
<evidence type="ECO:0000256" key="1">
    <source>
        <dbReference type="ARBA" id="ARBA00022737"/>
    </source>
</evidence>
<feature type="signal peptide" evidence="3">
    <location>
        <begin position="1"/>
        <end position="23"/>
    </location>
</feature>
<dbReference type="AlphaFoldDB" id="A0A9D1PIN8"/>
<gene>
    <name evidence="5" type="ORF">H9746_03050</name>
</gene>
<evidence type="ECO:0000256" key="2">
    <source>
        <dbReference type="SAM" id="MobiDB-lite"/>
    </source>
</evidence>
<feature type="domain" description="SLH" evidence="4">
    <location>
        <begin position="303"/>
        <end position="359"/>
    </location>
</feature>
<feature type="domain" description="SLH" evidence="4">
    <location>
        <begin position="177"/>
        <end position="236"/>
    </location>
</feature>
<dbReference type="InterPro" id="IPR051465">
    <property type="entry name" value="Cell_Envelope_Struct_Comp"/>
</dbReference>
<feature type="region of interest" description="Disordered" evidence="2">
    <location>
        <begin position="129"/>
        <end position="179"/>
    </location>
</feature>
<evidence type="ECO:0000259" key="4">
    <source>
        <dbReference type="PROSITE" id="PS51272"/>
    </source>
</evidence>
<evidence type="ECO:0000313" key="6">
    <source>
        <dbReference type="Proteomes" id="UP000886808"/>
    </source>
</evidence>
<dbReference type="Pfam" id="PF00395">
    <property type="entry name" value="SLH"/>
    <property type="match status" value="3"/>
</dbReference>
<accession>A0A9D1PIN8</accession>
<dbReference type="InterPro" id="IPR001119">
    <property type="entry name" value="SLH_dom"/>
</dbReference>
<evidence type="ECO:0000256" key="3">
    <source>
        <dbReference type="SAM" id="SignalP"/>
    </source>
</evidence>
<dbReference type="PROSITE" id="PS51272">
    <property type="entry name" value="SLH"/>
    <property type="match status" value="3"/>
</dbReference>
<proteinExistence type="predicted"/>
<dbReference type="Proteomes" id="UP000886808">
    <property type="component" value="Unassembled WGS sequence"/>
</dbReference>
<reference evidence="5" key="1">
    <citation type="journal article" date="2021" name="PeerJ">
        <title>Extensive microbial diversity within the chicken gut microbiome revealed by metagenomics and culture.</title>
        <authorList>
            <person name="Gilroy R."/>
            <person name="Ravi A."/>
            <person name="Getino M."/>
            <person name="Pursley I."/>
            <person name="Horton D.L."/>
            <person name="Alikhan N.F."/>
            <person name="Baker D."/>
            <person name="Gharbi K."/>
            <person name="Hall N."/>
            <person name="Watson M."/>
            <person name="Adriaenssens E.M."/>
            <person name="Foster-Nyarko E."/>
            <person name="Jarju S."/>
            <person name="Secka A."/>
            <person name="Antonio M."/>
            <person name="Oren A."/>
            <person name="Chaudhuri R.R."/>
            <person name="La Ragione R."/>
            <person name="Hildebrand F."/>
            <person name="Pallen M.J."/>
        </authorList>
    </citation>
    <scope>NUCLEOTIDE SEQUENCE</scope>
    <source>
        <strain evidence="5">CHK193-4272</strain>
    </source>
</reference>
<protein>
    <submittedName>
        <fullName evidence="5">S-layer homology domain-containing protein</fullName>
    </submittedName>
</protein>
<reference evidence="5" key="2">
    <citation type="submission" date="2021-04" db="EMBL/GenBank/DDBJ databases">
        <authorList>
            <person name="Gilroy R."/>
        </authorList>
    </citation>
    <scope>NUCLEOTIDE SEQUENCE</scope>
    <source>
        <strain evidence="5">CHK193-4272</strain>
    </source>
</reference>
<sequence length="359" mass="39075">MNKFRSLIIGSVMAVMAIPVAFAAGTPSLNITANESTQQSVIFDNISNDIKNLQVTINLSKNQNYSFLENNDLASKAGIEFHCKTDNSTVTIYITSNTDVLTTSGNLILGTISADESFSIKSATNMKVTDGTNTSGTWDNTNTQTPSTDNGSSDNSGSNSNSSNNSGNNSNTDKPETSIPFTDVSEKDWYYNAVKYAYDNSLMSGMSSTTFAPNANTTRGMIVTVLYRLENEPDVNIDNSFKDVKSSDYYGNAIYWAKQNNIVTGYNSTTFAPNDNITREQMAAILYRYASYKGYSVDKTSDLSEFTDVSNINDYALKPIKWAVASNLISGMGDSTISPLGNASRAQVATILMRFIENL</sequence>
<keyword evidence="1" id="KW-0677">Repeat</keyword>
<name>A0A9D1PIN8_9FIRM</name>